<reference evidence="2" key="1">
    <citation type="submission" date="2020-04" db="EMBL/GenBank/DDBJ databases">
        <authorList>
            <person name="Alioto T."/>
            <person name="Alioto T."/>
            <person name="Gomez Garrido J."/>
        </authorList>
    </citation>
    <scope>NUCLEOTIDE SEQUENCE</scope>
    <source>
        <strain evidence="2">A484AB</strain>
    </source>
</reference>
<dbReference type="AlphaFoldDB" id="A0A6S7IGK1"/>
<dbReference type="PANTHER" id="PTHR12429:SF14">
    <property type="entry name" value="NEURALIZED-LIKE PROTEIN 4"/>
    <property type="match status" value="1"/>
</dbReference>
<name>A0A6S7IGK1_PARCT</name>
<dbReference type="Gene3D" id="2.60.120.920">
    <property type="match status" value="4"/>
</dbReference>
<evidence type="ECO:0000256" key="1">
    <source>
        <dbReference type="SAM" id="MobiDB-lite"/>
    </source>
</evidence>
<dbReference type="Proteomes" id="UP001152795">
    <property type="component" value="Unassembled WGS sequence"/>
</dbReference>
<evidence type="ECO:0000313" key="3">
    <source>
        <dbReference type="Proteomes" id="UP001152795"/>
    </source>
</evidence>
<dbReference type="SUPFAM" id="SSF49899">
    <property type="entry name" value="Concanavalin A-like lectins/glucanases"/>
    <property type="match status" value="1"/>
</dbReference>
<gene>
    <name evidence="2" type="ORF">PACLA_8A022837</name>
</gene>
<dbReference type="SMART" id="SM00588">
    <property type="entry name" value="NEUZ"/>
    <property type="match status" value="4"/>
</dbReference>
<dbReference type="InterPro" id="IPR037962">
    <property type="entry name" value="Neuralized"/>
</dbReference>
<feature type="region of interest" description="Disordered" evidence="1">
    <location>
        <begin position="179"/>
        <end position="202"/>
    </location>
</feature>
<dbReference type="InterPro" id="IPR013320">
    <property type="entry name" value="ConA-like_dom_sf"/>
</dbReference>
<dbReference type="Pfam" id="PF07177">
    <property type="entry name" value="Neuralized"/>
    <property type="match status" value="4"/>
</dbReference>
<accession>A0A6S7IGK1</accession>
<keyword evidence="3" id="KW-1185">Reference proteome</keyword>
<feature type="compositionally biased region" description="Polar residues" evidence="1">
    <location>
        <begin position="179"/>
        <end position="192"/>
    </location>
</feature>
<dbReference type="PROSITE" id="PS51065">
    <property type="entry name" value="NHR"/>
    <property type="match status" value="4"/>
</dbReference>
<dbReference type="PANTHER" id="PTHR12429">
    <property type="entry name" value="NEURALIZED"/>
    <property type="match status" value="1"/>
</dbReference>
<feature type="non-terminal residue" evidence="2">
    <location>
        <position position="1"/>
    </location>
</feature>
<proteinExistence type="predicted"/>
<dbReference type="FunFam" id="2.60.120.920:FF:000001">
    <property type="entry name" value="neuralized-like protein 4 isoform X1"/>
    <property type="match status" value="4"/>
</dbReference>
<dbReference type="OrthoDB" id="5977375at2759"/>
<dbReference type="InterPro" id="IPR006573">
    <property type="entry name" value="NHR_dom"/>
</dbReference>
<comment type="caution">
    <text evidence="2">The sequence shown here is derived from an EMBL/GenBank/DDBJ whole genome shotgun (WGS) entry which is preliminary data.</text>
</comment>
<organism evidence="2 3">
    <name type="scientific">Paramuricea clavata</name>
    <name type="common">Red gorgonian</name>
    <name type="synonym">Violescent sea-whip</name>
    <dbReference type="NCBI Taxonomy" id="317549"/>
    <lineage>
        <taxon>Eukaryota</taxon>
        <taxon>Metazoa</taxon>
        <taxon>Cnidaria</taxon>
        <taxon>Anthozoa</taxon>
        <taxon>Octocorallia</taxon>
        <taxon>Malacalcyonacea</taxon>
        <taxon>Plexauridae</taxon>
        <taxon>Paramuricea</taxon>
    </lineage>
</organism>
<dbReference type="EMBL" id="CACRXK020005085">
    <property type="protein sequence ID" value="CAB4005062.1"/>
    <property type="molecule type" value="Genomic_DNA"/>
</dbReference>
<dbReference type="CDD" id="cd12887">
    <property type="entry name" value="SPRY_NHR_like"/>
    <property type="match status" value="4"/>
</dbReference>
<dbReference type="GO" id="GO:0061630">
    <property type="term" value="F:ubiquitin protein ligase activity"/>
    <property type="evidence" value="ECO:0007669"/>
    <property type="project" value="TreeGrafter"/>
</dbReference>
<sequence length="979" mass="107720">TLLTDDNVLCFHPQCGSHVKLANSRKTVFRPNPNEDFNFGITLTSRPLAADECLEVQIEEVIDKWAGSLEIGVTTHAPGTFSLPGTMTNVTSGTWMFSGGAIVQNGITILEAYGRNMAVSYKVGDKLGVCVQSDGTLHFYYNGVDLGPAASEDLSGPFYGVVDIYGQAVQATILDHTANNETLPPVNNNTRDAQPVAEGTDNQTAARRVGKFGETHGRLIVLNDDRTGATRLNALTEFNHAVVISEQPLEDDRLFEVVIEQITDRWSGSLEVGLLSLAPPDLELPITLTDLNHHCWVVSGSSVMQDGNTIINGYGVDLDSVGMGTKVGVMRKSDGTFHVFLNGVFATFDLYGQCVQVSIISEDRAGALCRSSSVESLIDESMLDLKYTFHPCSGENIAFRNHGHTAVRARSFNGGLVFSDKPLENEAVFEIRIDKMDTKWTGSLSIGVTSHVPPTHAPAEVGELRNNTVFLSGSSVFKDGVKVRGCSVFLDRLQEGSRIGLQRQYDGSLHVFVDSKYKGVAASDVPQGVFGVVDVYGSTQIVSIVNTTNRILSDNYISSDEETTSNPTQKPESEIPDLSFHSKCGLNIIMDALCTTARRKARYNDGLVFSRKPLANKEMFQIRVDSLNPSWSGSLAVGVLATHSLDKLNLPATAVSLRSNCCVLVHGSQIYINGNKTDIQYPFNFDDLREGDRVGLICDDDNRLHIIVNDTDKGFVDHEISTTKHAMLDLYGRCEQLSVVPCNKIPELRSVEHSEEDVKSDVEEEKVSTDESKDKMLSCENCEYKKRCERFKLTLGIPEQYFTKNVICYCSSCCDARDEHRVTACGDPPQEYARPIGWCKFELRLPPNLNSAQIFSQNHLAYTVVHVGSIRRTLDRGTVLPPRKSNHVITGHGDKKIVVSPSIVRAMTLTNEKKFLFTDAISGKRSSTQVAFEIRLPSEGYTKSTPNSETELDARDWCLELPAKIVLSGLLVQICEENR</sequence>
<protein>
    <submittedName>
        <fullName evidence="2">Uncharacterized protein</fullName>
    </submittedName>
</protein>
<evidence type="ECO:0000313" key="2">
    <source>
        <dbReference type="EMBL" id="CAB4005062.1"/>
    </source>
</evidence>
<dbReference type="InterPro" id="IPR043136">
    <property type="entry name" value="B30.2/SPRY_sf"/>
</dbReference>